<dbReference type="Proteomes" id="UP001151760">
    <property type="component" value="Unassembled WGS sequence"/>
</dbReference>
<organism evidence="1 2">
    <name type="scientific">Tanacetum coccineum</name>
    <dbReference type="NCBI Taxonomy" id="301880"/>
    <lineage>
        <taxon>Eukaryota</taxon>
        <taxon>Viridiplantae</taxon>
        <taxon>Streptophyta</taxon>
        <taxon>Embryophyta</taxon>
        <taxon>Tracheophyta</taxon>
        <taxon>Spermatophyta</taxon>
        <taxon>Magnoliopsida</taxon>
        <taxon>eudicotyledons</taxon>
        <taxon>Gunneridae</taxon>
        <taxon>Pentapetalae</taxon>
        <taxon>asterids</taxon>
        <taxon>campanulids</taxon>
        <taxon>Asterales</taxon>
        <taxon>Asteraceae</taxon>
        <taxon>Asteroideae</taxon>
        <taxon>Anthemideae</taxon>
        <taxon>Anthemidinae</taxon>
        <taxon>Tanacetum</taxon>
    </lineage>
</organism>
<accession>A0ABQ5HDE6</accession>
<evidence type="ECO:0000313" key="1">
    <source>
        <dbReference type="EMBL" id="GJT85421.1"/>
    </source>
</evidence>
<gene>
    <name evidence="1" type="ORF">Tco_1067138</name>
</gene>
<dbReference type="EMBL" id="BQNB010019449">
    <property type="protein sequence ID" value="GJT85421.1"/>
    <property type="molecule type" value="Genomic_DNA"/>
</dbReference>
<comment type="caution">
    <text evidence="1">The sequence shown here is derived from an EMBL/GenBank/DDBJ whole genome shotgun (WGS) entry which is preliminary data.</text>
</comment>
<protein>
    <submittedName>
        <fullName evidence="1">Uncharacterized protein</fullName>
    </submittedName>
</protein>
<reference evidence="1" key="1">
    <citation type="journal article" date="2022" name="Int. J. Mol. Sci.">
        <title>Draft Genome of Tanacetum Coccineum: Genomic Comparison of Closely Related Tanacetum-Family Plants.</title>
        <authorList>
            <person name="Yamashiro T."/>
            <person name="Shiraishi A."/>
            <person name="Nakayama K."/>
            <person name="Satake H."/>
        </authorList>
    </citation>
    <scope>NUCLEOTIDE SEQUENCE</scope>
</reference>
<evidence type="ECO:0000313" key="2">
    <source>
        <dbReference type="Proteomes" id="UP001151760"/>
    </source>
</evidence>
<proteinExistence type="predicted"/>
<name>A0ABQ5HDE6_9ASTR</name>
<sequence>MRNSNSLHSMYASSFDFFASYANEAACILRLNLPSKRLLVSVGSDLIVLGNFDPTMAYQNFFRVSNVAPDGSALPPPHESFVVAHLVDIEDFRIGVYCWYCDEEEIEFCDDGVDGFEEDECCGLEVASWPSASDVSVMARARRRRVGGHVGFSEAPHHHIQRSN</sequence>
<keyword evidence="2" id="KW-1185">Reference proteome</keyword>
<reference evidence="1" key="2">
    <citation type="submission" date="2022-01" db="EMBL/GenBank/DDBJ databases">
        <authorList>
            <person name="Yamashiro T."/>
            <person name="Shiraishi A."/>
            <person name="Satake H."/>
            <person name="Nakayama K."/>
        </authorList>
    </citation>
    <scope>NUCLEOTIDE SEQUENCE</scope>
</reference>